<feature type="non-terminal residue" evidence="1">
    <location>
        <position position="33"/>
    </location>
</feature>
<name>F3G1B0_PSESX</name>
<proteinExistence type="predicted"/>
<comment type="caution">
    <text evidence="1">The sequence shown here is derived from an EMBL/GenBank/DDBJ whole genome shotgun (WGS) entry which is preliminary data.</text>
</comment>
<dbReference type="Proteomes" id="UP000004471">
    <property type="component" value="Unassembled WGS sequence"/>
</dbReference>
<dbReference type="EMBL" id="AEAH01004618">
    <property type="protein sequence ID" value="EGH36252.1"/>
    <property type="molecule type" value="Genomic_DNA"/>
</dbReference>
<sequence length="33" mass="3428">ALGAEVSRVILRQALLVFGLGLSIVEAAPFGLF</sequence>
<reference evidence="1 2" key="1">
    <citation type="journal article" date="2011" name="PLoS Pathog.">
        <title>Dynamic evolution of pathogenicity revealed by sequencing and comparative genomics of 19 Pseudomonas syringae isolates.</title>
        <authorList>
            <person name="Baltrus D.A."/>
            <person name="Nishimura M.T."/>
            <person name="Romanchuk A."/>
            <person name="Chang J.H."/>
            <person name="Mukhtar M.S."/>
            <person name="Cherkis K."/>
            <person name="Roach J."/>
            <person name="Grant S.R."/>
            <person name="Jones C.D."/>
            <person name="Dangl J.L."/>
        </authorList>
    </citation>
    <scope>NUCLEOTIDE SEQUENCE [LARGE SCALE GENOMIC DNA]</scope>
    <source>
        <strain evidence="2">M301072PT</strain>
    </source>
</reference>
<feature type="non-terminal residue" evidence="1">
    <location>
        <position position="1"/>
    </location>
</feature>
<evidence type="ECO:0000313" key="2">
    <source>
        <dbReference type="Proteomes" id="UP000004471"/>
    </source>
</evidence>
<evidence type="ECO:0000313" key="1">
    <source>
        <dbReference type="EMBL" id="EGH36252.1"/>
    </source>
</evidence>
<protein>
    <submittedName>
        <fullName evidence="1">Uncharacterized protein</fullName>
    </submittedName>
</protein>
<organism evidence="1 2">
    <name type="scientific">Pseudomonas syringae pv. japonica str. M301072</name>
    <dbReference type="NCBI Taxonomy" id="629262"/>
    <lineage>
        <taxon>Bacteria</taxon>
        <taxon>Pseudomonadati</taxon>
        <taxon>Pseudomonadota</taxon>
        <taxon>Gammaproteobacteria</taxon>
        <taxon>Pseudomonadales</taxon>
        <taxon>Pseudomonadaceae</taxon>
        <taxon>Pseudomonas</taxon>
        <taxon>Pseudomonas syringae</taxon>
    </lineage>
</organism>
<gene>
    <name evidence="1" type="ORF">PSYJA_47148</name>
</gene>
<dbReference type="HOGENOM" id="CLU_3386506_0_0_6"/>
<dbReference type="AlphaFoldDB" id="F3G1B0"/>
<accession>F3G1B0</accession>